<dbReference type="CDD" id="cd01433">
    <property type="entry name" value="Ribosomal_L16_L10e"/>
    <property type="match status" value="1"/>
</dbReference>
<evidence type="ECO:0000313" key="5">
    <source>
        <dbReference type="EMBL" id="AEV66681.1"/>
    </source>
</evidence>
<comment type="similarity">
    <text evidence="1 4">Belongs to the universal ribosomal protein uL16 family.</text>
</comment>
<keyword evidence="3 4" id="KW-0687">Ribonucleoprotein</keyword>
<dbReference type="InterPro" id="IPR020798">
    <property type="entry name" value="Ribosomal_uL16_CS"/>
</dbReference>
<dbReference type="InterPro" id="IPR016180">
    <property type="entry name" value="Ribosomal_uL16_dom"/>
</dbReference>
<organism evidence="5">
    <name type="scientific">Oxytricha trifallax</name>
    <dbReference type="NCBI Taxonomy" id="1172189"/>
    <lineage>
        <taxon>Eukaryota</taxon>
        <taxon>Sar</taxon>
        <taxon>Alveolata</taxon>
        <taxon>Ciliophora</taxon>
        <taxon>Intramacronucleata</taxon>
        <taxon>Spirotrichea</taxon>
        <taxon>Stichotrichia</taxon>
        <taxon>Sporadotrichida</taxon>
        <taxon>Oxytrichidae</taxon>
        <taxon>Oxytrichinae</taxon>
        <taxon>Oxytricha</taxon>
    </lineage>
</organism>
<evidence type="ECO:0000256" key="4">
    <source>
        <dbReference type="RuleBase" id="RU004413"/>
    </source>
</evidence>
<keyword evidence="2 4" id="KW-0689">Ribosomal protein</keyword>
<dbReference type="InterPro" id="IPR036920">
    <property type="entry name" value="Ribosomal_uL16_sf"/>
</dbReference>
<gene>
    <name evidence="5" type="primary">rpl16</name>
</gene>
<sequence>MLNFKFGSVSIMLLNPVFLTSKNLFRLKLFLKRASKKPDYTRRFVWINAFPHLPLTKKPTGTRMGKGKGKLECWYTHVHAGVSLFEFKNLRVGRSFYFNKQLGHKLGVNLKINFQVNTRIAFPVSLNKTVKMKVHW</sequence>
<evidence type="ECO:0000256" key="3">
    <source>
        <dbReference type="ARBA" id="ARBA00023274"/>
    </source>
</evidence>
<dbReference type="GO" id="GO:0019843">
    <property type="term" value="F:rRNA binding"/>
    <property type="evidence" value="ECO:0007669"/>
    <property type="project" value="InterPro"/>
</dbReference>
<dbReference type="EMBL" id="JN383843">
    <property type="protein sequence ID" value="AEV66681.1"/>
    <property type="molecule type" value="Genomic_DNA"/>
</dbReference>
<accession>G9HRG9</accession>
<proteinExistence type="inferred from homology"/>
<dbReference type="InterPro" id="IPR000114">
    <property type="entry name" value="Ribosomal_uL16_bact-type"/>
</dbReference>
<keyword evidence="5" id="KW-0496">Mitochondrion</keyword>
<dbReference type="GO" id="GO:0003735">
    <property type="term" value="F:structural constituent of ribosome"/>
    <property type="evidence" value="ECO:0007669"/>
    <property type="project" value="InterPro"/>
</dbReference>
<dbReference type="PRINTS" id="PR00060">
    <property type="entry name" value="RIBOSOMALL16"/>
</dbReference>
<name>G9HRG9_9SPIT</name>
<dbReference type="GO" id="GO:0032543">
    <property type="term" value="P:mitochondrial translation"/>
    <property type="evidence" value="ECO:0007669"/>
    <property type="project" value="TreeGrafter"/>
</dbReference>
<evidence type="ECO:0000256" key="1">
    <source>
        <dbReference type="ARBA" id="ARBA00008931"/>
    </source>
</evidence>
<dbReference type="Gene3D" id="3.90.1170.10">
    <property type="entry name" value="Ribosomal protein L10e/L16"/>
    <property type="match status" value="1"/>
</dbReference>
<dbReference type="PROSITE" id="PS00701">
    <property type="entry name" value="RIBOSOMAL_L16_2"/>
    <property type="match status" value="1"/>
</dbReference>
<reference evidence="5" key="1">
    <citation type="journal article" date="2012" name="Genome Biol. Evol.">
        <title>The Oxytricha trifallax Mitochondrial Genome.</title>
        <authorList>
            <person name="Swart E.C."/>
            <person name="Nowacki M."/>
            <person name="Shum J."/>
            <person name="Stiles H."/>
            <person name="Higgins B.P."/>
            <person name="Doak T.G."/>
            <person name="Schotanus K."/>
            <person name="Magrini V.J."/>
            <person name="Minx P."/>
            <person name="Mardis E.R."/>
            <person name="Landweber L.F."/>
        </authorList>
    </citation>
    <scope>NUCLEOTIDE SEQUENCE</scope>
</reference>
<dbReference type="InterPro" id="IPR047873">
    <property type="entry name" value="Ribosomal_uL16"/>
</dbReference>
<dbReference type="SUPFAM" id="SSF54686">
    <property type="entry name" value="Ribosomal protein L16p/L10e"/>
    <property type="match status" value="1"/>
</dbReference>
<dbReference type="AlphaFoldDB" id="G9HRG9"/>
<dbReference type="GO" id="GO:0005762">
    <property type="term" value="C:mitochondrial large ribosomal subunit"/>
    <property type="evidence" value="ECO:0007669"/>
    <property type="project" value="TreeGrafter"/>
</dbReference>
<dbReference type="Pfam" id="PF00252">
    <property type="entry name" value="Ribosomal_L16"/>
    <property type="match status" value="1"/>
</dbReference>
<dbReference type="PANTHER" id="PTHR12220">
    <property type="entry name" value="50S/60S RIBOSOMAL PROTEIN L16"/>
    <property type="match status" value="1"/>
</dbReference>
<protein>
    <submittedName>
        <fullName evidence="5">Rpl16</fullName>
    </submittedName>
</protein>
<dbReference type="PANTHER" id="PTHR12220:SF13">
    <property type="entry name" value="LARGE RIBOSOMAL SUBUNIT PROTEIN UL16M"/>
    <property type="match status" value="1"/>
</dbReference>
<evidence type="ECO:0000256" key="2">
    <source>
        <dbReference type="ARBA" id="ARBA00022980"/>
    </source>
</evidence>
<geneLocation type="mitochondrion" evidence="5"/>